<dbReference type="InterPro" id="IPR020846">
    <property type="entry name" value="MFS_dom"/>
</dbReference>
<feature type="transmembrane region" description="Helical" evidence="6">
    <location>
        <begin position="286"/>
        <end position="310"/>
    </location>
</feature>
<feature type="transmembrane region" description="Helical" evidence="6">
    <location>
        <begin position="93"/>
        <end position="112"/>
    </location>
</feature>
<dbReference type="SUPFAM" id="SSF103473">
    <property type="entry name" value="MFS general substrate transporter"/>
    <property type="match status" value="1"/>
</dbReference>
<feature type="transmembrane region" description="Helical" evidence="6">
    <location>
        <begin position="322"/>
        <end position="340"/>
    </location>
</feature>
<dbReference type="InterPro" id="IPR011701">
    <property type="entry name" value="MFS"/>
</dbReference>
<keyword evidence="3 6" id="KW-0812">Transmembrane</keyword>
<evidence type="ECO:0000256" key="4">
    <source>
        <dbReference type="ARBA" id="ARBA00022989"/>
    </source>
</evidence>
<evidence type="ECO:0000259" key="7">
    <source>
        <dbReference type="PROSITE" id="PS50850"/>
    </source>
</evidence>
<evidence type="ECO:0000313" key="9">
    <source>
        <dbReference type="Proteomes" id="UP001516351"/>
    </source>
</evidence>
<dbReference type="CDD" id="cd17319">
    <property type="entry name" value="MFS_ExuT_GudP_like"/>
    <property type="match status" value="1"/>
</dbReference>
<feature type="transmembrane region" description="Helical" evidence="6">
    <location>
        <begin position="251"/>
        <end position="274"/>
    </location>
</feature>
<feature type="transmembrane region" description="Helical" evidence="6">
    <location>
        <begin position="63"/>
        <end position="86"/>
    </location>
</feature>
<evidence type="ECO:0000256" key="3">
    <source>
        <dbReference type="ARBA" id="ARBA00022692"/>
    </source>
</evidence>
<feature type="transmembrane region" description="Helical" evidence="6">
    <location>
        <begin position="346"/>
        <end position="369"/>
    </location>
</feature>
<keyword evidence="4 6" id="KW-1133">Transmembrane helix</keyword>
<keyword evidence="5 6" id="KW-0472">Membrane</keyword>
<feature type="transmembrane region" description="Helical" evidence="6">
    <location>
        <begin position="186"/>
        <end position="208"/>
    </location>
</feature>
<comment type="subcellular location">
    <subcellularLocation>
        <location evidence="1">Membrane</location>
        <topology evidence="1">Multi-pass membrane protein</topology>
    </subcellularLocation>
</comment>
<dbReference type="Pfam" id="PF07690">
    <property type="entry name" value="MFS_1"/>
    <property type="match status" value="1"/>
</dbReference>
<keyword evidence="9" id="KW-1185">Reference proteome</keyword>
<evidence type="ECO:0000313" key="8">
    <source>
        <dbReference type="EMBL" id="NVN47318.1"/>
    </source>
</evidence>
<accession>A0ABX2P5U9</accession>
<dbReference type="PROSITE" id="PS50850">
    <property type="entry name" value="MFS"/>
    <property type="match status" value="1"/>
</dbReference>
<evidence type="ECO:0000256" key="5">
    <source>
        <dbReference type="ARBA" id="ARBA00023136"/>
    </source>
</evidence>
<feature type="transmembrane region" description="Helical" evidence="6">
    <location>
        <begin position="23"/>
        <end position="40"/>
    </location>
</feature>
<evidence type="ECO:0000256" key="1">
    <source>
        <dbReference type="ARBA" id="ARBA00004141"/>
    </source>
</evidence>
<feature type="transmembrane region" description="Helical" evidence="6">
    <location>
        <begin position="381"/>
        <end position="408"/>
    </location>
</feature>
<feature type="transmembrane region" description="Helical" evidence="6">
    <location>
        <begin position="414"/>
        <end position="434"/>
    </location>
</feature>
<sequence length="457" mass="48417">MISHTGATRATVTDYVPFPYRSISIRIIPFLTLGFLAAYIDRVNVGFAKLQMAHDLHMSDSSFGLAAGLFFIGYVLCEIPSSLILARVGARRWLSRILISWGVLSMLGGLVTNEAEFLVSRIALGVAEAGFMPGALFTLAEWIPGARRSRAVAAFMFGIPAASIVGAPLSGLILTHLSGFHGLSGWRWLFILEGLPPVCLGLWGWLALPDSLSSAAWLTPEARQAAHEILANEASRQERDAGAAAAFRNPAIWLIGAIDGTILLGLYTIAFWLPSFLKERLHDAPGISFSMVGLMVAIPHIVGALAMLLVGWSADRQQERRWHLFLPLLAGGIALALYAMPLHGVTWLLVTASCANAGLLSGLPSLWALPSGFLKGRAAATGLATACSFANLAGFVATSFLGVAIVHFGGAQSIIWIFALTAILGGASVFLLPVPNRTVQAKSRCGDGSGHPSGILS</sequence>
<proteinExistence type="predicted"/>
<feature type="transmembrane region" description="Helical" evidence="6">
    <location>
        <begin position="152"/>
        <end position="174"/>
    </location>
</feature>
<evidence type="ECO:0000256" key="2">
    <source>
        <dbReference type="ARBA" id="ARBA00022448"/>
    </source>
</evidence>
<comment type="caution">
    <text evidence="8">The sequence shown here is derived from an EMBL/GenBank/DDBJ whole genome shotgun (WGS) entry which is preliminary data.</text>
</comment>
<name>A0ABX2P5U9_9PROT</name>
<feature type="domain" description="Major facilitator superfamily (MFS) profile" evidence="7">
    <location>
        <begin position="27"/>
        <end position="437"/>
    </location>
</feature>
<dbReference type="Proteomes" id="UP001516351">
    <property type="component" value="Unassembled WGS sequence"/>
</dbReference>
<protein>
    <submittedName>
        <fullName evidence="8">MFS transporter</fullName>
    </submittedName>
</protein>
<dbReference type="PANTHER" id="PTHR43791">
    <property type="entry name" value="PERMEASE-RELATED"/>
    <property type="match status" value="1"/>
</dbReference>
<dbReference type="Gene3D" id="1.20.1250.20">
    <property type="entry name" value="MFS general substrate transporter like domains"/>
    <property type="match status" value="2"/>
</dbReference>
<reference evidence="8 9" key="1">
    <citation type="submission" date="2020-06" db="EMBL/GenBank/DDBJ databases">
        <title>Synonyms of Asaia species.</title>
        <authorList>
            <person name="Sombolestani A."/>
        </authorList>
    </citation>
    <scope>NUCLEOTIDE SEQUENCE [LARGE SCALE GENOMIC DNA]</scope>
    <source>
        <strain evidence="8 9">LMG 27047</strain>
    </source>
</reference>
<evidence type="ECO:0000256" key="6">
    <source>
        <dbReference type="SAM" id="Phobius"/>
    </source>
</evidence>
<dbReference type="EMBL" id="JABXXV010000005">
    <property type="protein sequence ID" value="NVN47318.1"/>
    <property type="molecule type" value="Genomic_DNA"/>
</dbReference>
<dbReference type="RefSeq" id="WP_267312138.1">
    <property type="nucleotide sequence ID" value="NZ_JABXXV010000005.1"/>
</dbReference>
<keyword evidence="2" id="KW-0813">Transport</keyword>
<dbReference type="InterPro" id="IPR036259">
    <property type="entry name" value="MFS_trans_sf"/>
</dbReference>
<gene>
    <name evidence="8" type="ORF">HW542_10915</name>
</gene>
<feature type="transmembrane region" description="Helical" evidence="6">
    <location>
        <begin position="118"/>
        <end position="140"/>
    </location>
</feature>
<dbReference type="PANTHER" id="PTHR43791:SF36">
    <property type="entry name" value="TRANSPORTER, PUTATIVE (AFU_ORTHOLOGUE AFUA_6G08340)-RELATED"/>
    <property type="match status" value="1"/>
</dbReference>
<organism evidence="8 9">
    <name type="scientific">Asaia spathodeae</name>
    <dbReference type="NCBI Taxonomy" id="657016"/>
    <lineage>
        <taxon>Bacteria</taxon>
        <taxon>Pseudomonadati</taxon>
        <taxon>Pseudomonadota</taxon>
        <taxon>Alphaproteobacteria</taxon>
        <taxon>Acetobacterales</taxon>
        <taxon>Acetobacteraceae</taxon>
        <taxon>Asaia</taxon>
    </lineage>
</organism>